<comment type="caution">
    <text evidence="2">The sequence shown here is derived from an EMBL/GenBank/DDBJ whole genome shotgun (WGS) entry which is preliminary data.</text>
</comment>
<feature type="region of interest" description="Disordered" evidence="1">
    <location>
        <begin position="1"/>
        <end position="101"/>
    </location>
</feature>
<sequence length="327" mass="33902">MAHHPSTTAPHITPPPAHPTQAVNPPPAHPPQPAHAAVPPPTAPHITPTPAHPPQPAHAAVPPPTAPHITPPPAHPAQAVNPPPAHPPQPAHAAGPAPVVPNQHVAPAAQAQGRNQMLANWVAAAPARMDCFFVTIARLMGGADAGWTPQKLSVETGVPIPAPGSPAGISAQHIFEIINKVGLWVVTYGGPLSNPVTSTEANAYNGISPNELSEYVGVGYLGLGHTANGHVVVCQNPGKASRGYLDYQNMVGRQPKNVTAEVQASQIYFVFGVRRMEVDQQGLGDGNVAMKDAPIGVAPTDKERRDIAVNLARSAPSAPEPDHMDIG</sequence>
<dbReference type="Proteomes" id="UP001215598">
    <property type="component" value="Unassembled WGS sequence"/>
</dbReference>
<name>A0AAD7GKM8_9AGAR</name>
<proteinExistence type="predicted"/>
<evidence type="ECO:0000313" key="2">
    <source>
        <dbReference type="EMBL" id="KAJ7692318.1"/>
    </source>
</evidence>
<evidence type="ECO:0000256" key="1">
    <source>
        <dbReference type="SAM" id="MobiDB-lite"/>
    </source>
</evidence>
<reference evidence="2" key="1">
    <citation type="submission" date="2023-03" db="EMBL/GenBank/DDBJ databases">
        <title>Massive genome expansion in bonnet fungi (Mycena s.s.) driven by repeated elements and novel gene families across ecological guilds.</title>
        <authorList>
            <consortium name="Lawrence Berkeley National Laboratory"/>
            <person name="Harder C.B."/>
            <person name="Miyauchi S."/>
            <person name="Viragh M."/>
            <person name="Kuo A."/>
            <person name="Thoen E."/>
            <person name="Andreopoulos B."/>
            <person name="Lu D."/>
            <person name="Skrede I."/>
            <person name="Drula E."/>
            <person name="Henrissat B."/>
            <person name="Morin E."/>
            <person name="Kohler A."/>
            <person name="Barry K."/>
            <person name="LaButti K."/>
            <person name="Morin E."/>
            <person name="Salamov A."/>
            <person name="Lipzen A."/>
            <person name="Mereny Z."/>
            <person name="Hegedus B."/>
            <person name="Baldrian P."/>
            <person name="Stursova M."/>
            <person name="Weitz H."/>
            <person name="Taylor A."/>
            <person name="Grigoriev I.V."/>
            <person name="Nagy L.G."/>
            <person name="Martin F."/>
            <person name="Kauserud H."/>
        </authorList>
    </citation>
    <scope>NUCLEOTIDE SEQUENCE</scope>
    <source>
        <strain evidence="2">CBHHK182m</strain>
    </source>
</reference>
<feature type="compositionally biased region" description="Pro residues" evidence="1">
    <location>
        <begin position="50"/>
        <end position="90"/>
    </location>
</feature>
<feature type="compositionally biased region" description="Low complexity" evidence="1">
    <location>
        <begin position="1"/>
        <end position="11"/>
    </location>
</feature>
<keyword evidence="3" id="KW-1185">Reference proteome</keyword>
<organism evidence="2 3">
    <name type="scientific">Mycena metata</name>
    <dbReference type="NCBI Taxonomy" id="1033252"/>
    <lineage>
        <taxon>Eukaryota</taxon>
        <taxon>Fungi</taxon>
        <taxon>Dikarya</taxon>
        <taxon>Basidiomycota</taxon>
        <taxon>Agaricomycotina</taxon>
        <taxon>Agaricomycetes</taxon>
        <taxon>Agaricomycetidae</taxon>
        <taxon>Agaricales</taxon>
        <taxon>Marasmiineae</taxon>
        <taxon>Mycenaceae</taxon>
        <taxon>Mycena</taxon>
    </lineage>
</organism>
<accession>A0AAD7GKM8</accession>
<protein>
    <submittedName>
        <fullName evidence="2">Uncharacterized protein</fullName>
    </submittedName>
</protein>
<dbReference type="AlphaFoldDB" id="A0AAD7GKM8"/>
<gene>
    <name evidence="2" type="ORF">B0H16DRAFT_1486516</name>
</gene>
<dbReference type="EMBL" id="JARKIB010000778">
    <property type="protein sequence ID" value="KAJ7692318.1"/>
    <property type="molecule type" value="Genomic_DNA"/>
</dbReference>
<feature type="compositionally biased region" description="Pro residues" evidence="1">
    <location>
        <begin position="12"/>
        <end position="43"/>
    </location>
</feature>
<evidence type="ECO:0000313" key="3">
    <source>
        <dbReference type="Proteomes" id="UP001215598"/>
    </source>
</evidence>
<feature type="compositionally biased region" description="Low complexity" evidence="1">
    <location>
        <begin position="91"/>
        <end position="101"/>
    </location>
</feature>